<reference evidence="1 2" key="1">
    <citation type="submission" date="2019-03" db="EMBL/GenBank/DDBJ databases">
        <title>Genomic Encyclopedia of Type Strains, Phase IV (KMG-IV): sequencing the most valuable type-strain genomes for metagenomic binning, comparative biology and taxonomic classification.</title>
        <authorList>
            <person name="Goeker M."/>
        </authorList>
    </citation>
    <scope>NUCLEOTIDE SEQUENCE [LARGE SCALE GENOMIC DNA]</scope>
    <source>
        <strain evidence="1 2">DSM 45934</strain>
    </source>
</reference>
<evidence type="ECO:0008006" key="3">
    <source>
        <dbReference type="Google" id="ProtNLM"/>
    </source>
</evidence>
<proteinExistence type="predicted"/>
<accession>A0A4R2JAU9</accession>
<dbReference type="Proteomes" id="UP000295680">
    <property type="component" value="Unassembled WGS sequence"/>
</dbReference>
<evidence type="ECO:0000313" key="2">
    <source>
        <dbReference type="Proteomes" id="UP000295680"/>
    </source>
</evidence>
<keyword evidence="2" id="KW-1185">Reference proteome</keyword>
<evidence type="ECO:0000313" key="1">
    <source>
        <dbReference type="EMBL" id="TCO56581.1"/>
    </source>
</evidence>
<comment type="caution">
    <text evidence="1">The sequence shown here is derived from an EMBL/GenBank/DDBJ whole genome shotgun (WGS) entry which is preliminary data.</text>
</comment>
<dbReference type="AlphaFoldDB" id="A0A4R2JAU9"/>
<dbReference type="OrthoDB" id="3662644at2"/>
<sequence>MNGLAAAYTHGPGKVISVGPTPVPVPVPGPRLPLPNNLVGRLLVDVLSPQRWEPWNQYNDHRAYPSPRAAYLVDVDVVVAGRRWPVDPVRRATVGASAPSLDGPVRLEFIRRTDRLSSGYGSFADALVELEVGHLTSALVSRAQALGLLATTDADGVSVAPGGVARPWTTVRRSSGVGPRGLGADPRPLPHAALETFVAATKDADPALRLWLVTRNVVGVPDGLMDEVQRYHGHPQAVIDLAAMNLALMVTADIPAHQDSYWALLRAAGALGQRVCDAAASVGMFCRPLRSFDDVGLEAALGAPVSHSLLYVLVAARPRATGFSYDLTPLEST</sequence>
<name>A0A4R2JAU9_9PSEU</name>
<dbReference type="GO" id="GO:0016491">
    <property type="term" value="F:oxidoreductase activity"/>
    <property type="evidence" value="ECO:0007669"/>
    <property type="project" value="InterPro"/>
</dbReference>
<dbReference type="Gene3D" id="3.40.109.10">
    <property type="entry name" value="NADH Oxidase"/>
    <property type="match status" value="1"/>
</dbReference>
<dbReference type="EMBL" id="SLWS01000006">
    <property type="protein sequence ID" value="TCO56581.1"/>
    <property type="molecule type" value="Genomic_DNA"/>
</dbReference>
<gene>
    <name evidence="1" type="ORF">EV192_10654</name>
</gene>
<dbReference type="RefSeq" id="WP_132119988.1">
    <property type="nucleotide sequence ID" value="NZ_SLWS01000006.1"/>
</dbReference>
<organism evidence="1 2">
    <name type="scientific">Actinocrispum wychmicini</name>
    <dbReference type="NCBI Taxonomy" id="1213861"/>
    <lineage>
        <taxon>Bacteria</taxon>
        <taxon>Bacillati</taxon>
        <taxon>Actinomycetota</taxon>
        <taxon>Actinomycetes</taxon>
        <taxon>Pseudonocardiales</taxon>
        <taxon>Pseudonocardiaceae</taxon>
        <taxon>Actinocrispum</taxon>
    </lineage>
</organism>
<dbReference type="InterPro" id="IPR000415">
    <property type="entry name" value="Nitroreductase-like"/>
</dbReference>
<protein>
    <recommendedName>
        <fullName evidence="3">Nitroreductase family protein</fullName>
    </recommendedName>
</protein>